<keyword evidence="2" id="KW-1133">Transmembrane helix</keyword>
<comment type="caution">
    <text evidence="3">The sequence shown here is derived from an EMBL/GenBank/DDBJ whole genome shotgun (WGS) entry which is preliminary data.</text>
</comment>
<protein>
    <submittedName>
        <fullName evidence="3">Uncharacterized protein</fullName>
    </submittedName>
</protein>
<keyword evidence="4" id="KW-1185">Reference proteome</keyword>
<accession>A0ABR3FA58</accession>
<dbReference type="EMBL" id="JBAHYK010000668">
    <property type="protein sequence ID" value="KAL0572134.1"/>
    <property type="molecule type" value="Genomic_DNA"/>
</dbReference>
<evidence type="ECO:0000256" key="2">
    <source>
        <dbReference type="SAM" id="Phobius"/>
    </source>
</evidence>
<proteinExistence type="predicted"/>
<keyword evidence="2" id="KW-0812">Transmembrane</keyword>
<name>A0ABR3FA58_9AGAR</name>
<evidence type="ECO:0000256" key="1">
    <source>
        <dbReference type="SAM" id="MobiDB-lite"/>
    </source>
</evidence>
<organism evidence="3 4">
    <name type="scientific">Marasmius crinis-equi</name>
    <dbReference type="NCBI Taxonomy" id="585013"/>
    <lineage>
        <taxon>Eukaryota</taxon>
        <taxon>Fungi</taxon>
        <taxon>Dikarya</taxon>
        <taxon>Basidiomycota</taxon>
        <taxon>Agaricomycotina</taxon>
        <taxon>Agaricomycetes</taxon>
        <taxon>Agaricomycetidae</taxon>
        <taxon>Agaricales</taxon>
        <taxon>Marasmiineae</taxon>
        <taxon>Marasmiaceae</taxon>
        <taxon>Marasmius</taxon>
    </lineage>
</organism>
<sequence length="231" mass="25103">MLIHRCHLIWGSRKIVTYPLIFIAFATATVGVASWIMSAIGDSNTGIPWKWDMFLKGSDLSSIYNITDTVFNGVLTILTALRIWSITREARAMLGRNVRQRYNGIMAIILESGSLYFAAQITSLVMYFAISSAKLGLIPLDMSLIVIEVAGIAPTLIIVRASLGKSVESVEHVVTTLRFADNLGPEDSQSRGDIPTLGLRVLGDDDGASESNTQITDPKTKNLKSEGAEAV</sequence>
<gene>
    <name evidence="3" type="ORF">V5O48_009832</name>
</gene>
<dbReference type="Proteomes" id="UP001465976">
    <property type="component" value="Unassembled WGS sequence"/>
</dbReference>
<feature type="compositionally biased region" description="Basic and acidic residues" evidence="1">
    <location>
        <begin position="218"/>
        <end position="231"/>
    </location>
</feature>
<feature type="transmembrane region" description="Helical" evidence="2">
    <location>
        <begin position="20"/>
        <end position="41"/>
    </location>
</feature>
<feature type="transmembrane region" description="Helical" evidence="2">
    <location>
        <begin position="142"/>
        <end position="159"/>
    </location>
</feature>
<evidence type="ECO:0000313" key="4">
    <source>
        <dbReference type="Proteomes" id="UP001465976"/>
    </source>
</evidence>
<evidence type="ECO:0000313" key="3">
    <source>
        <dbReference type="EMBL" id="KAL0572134.1"/>
    </source>
</evidence>
<reference evidence="3 4" key="1">
    <citation type="submission" date="2024-02" db="EMBL/GenBank/DDBJ databases">
        <title>A draft genome for the cacao thread blight pathogen Marasmius crinis-equi.</title>
        <authorList>
            <person name="Cohen S.P."/>
            <person name="Baruah I.K."/>
            <person name="Amoako-Attah I."/>
            <person name="Bukari Y."/>
            <person name="Meinhardt L.W."/>
            <person name="Bailey B.A."/>
        </authorList>
    </citation>
    <scope>NUCLEOTIDE SEQUENCE [LARGE SCALE GENOMIC DNA]</scope>
    <source>
        <strain evidence="3 4">GH-76</strain>
    </source>
</reference>
<feature type="transmembrane region" description="Helical" evidence="2">
    <location>
        <begin position="61"/>
        <end position="84"/>
    </location>
</feature>
<feature type="region of interest" description="Disordered" evidence="1">
    <location>
        <begin position="185"/>
        <end position="231"/>
    </location>
</feature>
<feature type="transmembrane region" description="Helical" evidence="2">
    <location>
        <begin position="105"/>
        <end position="130"/>
    </location>
</feature>
<keyword evidence="2" id="KW-0472">Membrane</keyword>